<comment type="subunit">
    <text evidence="3">Homodimer.</text>
</comment>
<comment type="similarity">
    <text evidence="2">Belongs to the class-I pyridoxal-phosphate-dependent aminotransferase family.</text>
</comment>
<dbReference type="FunFam" id="3.40.640.10:FF:000053">
    <property type="entry name" value="Aminotransferase, class I"/>
    <property type="match status" value="1"/>
</dbReference>
<dbReference type="SMR" id="A0A1V2H353"/>
<dbReference type="AlphaFoldDB" id="A0A1V2H353"/>
<proteinExistence type="inferred from homology"/>
<dbReference type="Gene3D" id="3.40.640.10">
    <property type="entry name" value="Type I PLP-dependent aspartate aminotransferase-like (Major domain)"/>
    <property type="match status" value="1"/>
</dbReference>
<accession>A0A1V2H353</accession>
<evidence type="ECO:0000259" key="7">
    <source>
        <dbReference type="Pfam" id="PF00155"/>
    </source>
</evidence>
<organism evidence="8 9">
    <name type="scientific">Teichococcus deserti</name>
    <dbReference type="NCBI Taxonomy" id="1817963"/>
    <lineage>
        <taxon>Bacteria</taxon>
        <taxon>Pseudomonadati</taxon>
        <taxon>Pseudomonadota</taxon>
        <taxon>Alphaproteobacteria</taxon>
        <taxon>Acetobacterales</taxon>
        <taxon>Roseomonadaceae</taxon>
        <taxon>Roseomonas</taxon>
    </lineage>
</organism>
<evidence type="ECO:0000313" key="9">
    <source>
        <dbReference type="Proteomes" id="UP000188879"/>
    </source>
</evidence>
<dbReference type="InterPro" id="IPR004839">
    <property type="entry name" value="Aminotransferase_I/II_large"/>
</dbReference>
<dbReference type="Proteomes" id="UP000188879">
    <property type="component" value="Unassembled WGS sequence"/>
</dbReference>
<evidence type="ECO:0000256" key="3">
    <source>
        <dbReference type="ARBA" id="ARBA00011738"/>
    </source>
</evidence>
<keyword evidence="4 8" id="KW-0032">Aminotransferase</keyword>
<dbReference type="Pfam" id="PF00155">
    <property type="entry name" value="Aminotran_1_2"/>
    <property type="match status" value="1"/>
</dbReference>
<dbReference type="GO" id="GO:1901605">
    <property type="term" value="P:alpha-amino acid metabolic process"/>
    <property type="evidence" value="ECO:0007669"/>
    <property type="project" value="TreeGrafter"/>
</dbReference>
<dbReference type="CDD" id="cd00609">
    <property type="entry name" value="AAT_like"/>
    <property type="match status" value="1"/>
</dbReference>
<dbReference type="InterPro" id="IPR015424">
    <property type="entry name" value="PyrdxlP-dep_Trfase"/>
</dbReference>
<feature type="domain" description="Aminotransferase class I/classII large" evidence="7">
    <location>
        <begin position="61"/>
        <end position="391"/>
    </location>
</feature>
<evidence type="ECO:0000256" key="2">
    <source>
        <dbReference type="ARBA" id="ARBA00007441"/>
    </source>
</evidence>
<comment type="caution">
    <text evidence="8">The sequence shown here is derived from an EMBL/GenBank/DDBJ whole genome shotgun (WGS) entry which is preliminary data.</text>
</comment>
<evidence type="ECO:0000313" key="8">
    <source>
        <dbReference type="EMBL" id="ONG54709.1"/>
    </source>
</evidence>
<keyword evidence="6" id="KW-0663">Pyridoxal phosphate</keyword>
<sequence length="399" mass="43332">MDAVTTPRWAQRMQQVQPNAIGELLRLGAEPGVMSFGGGYPDAGLFPIAGLEEVFRDAIGGTGGAALQYTVAEGRPQLRAQIAARMAADGAPCSVEEVLVLQGGQQGLDLLGRLLLDPGDVVVTEDPTFLGALIAFDPCQPRYAAVPMDAEGMDTDALEAVLKATPQARVIYTIPDFQNPTGVTMSLPRRRRLLELAEKFDLMVIEDTPYRPLRFAGEHLPTLKSLDRSGRVIFLGSFSKILAPGLRLGWAVASRPVIERLTLLKLAADTQCSTLNMAAASLFLERFDVDAHIATIRAAYAEKKEKMLGAIRRHFPQSVTCTDPEGGMFTWLTFPEGFDATAFMRDHALPKARVAYVPGASFFPVTPRPNHARLSYSAPDFETIERGMAALGGLLKRHL</sequence>
<dbReference type="Gene3D" id="3.90.1150.10">
    <property type="entry name" value="Aspartate Aminotransferase, domain 1"/>
    <property type="match status" value="1"/>
</dbReference>
<comment type="cofactor">
    <cofactor evidence="1">
        <name>pyridoxal 5'-phosphate</name>
        <dbReference type="ChEBI" id="CHEBI:597326"/>
    </cofactor>
</comment>
<keyword evidence="9" id="KW-1185">Reference proteome</keyword>
<evidence type="ECO:0000256" key="5">
    <source>
        <dbReference type="ARBA" id="ARBA00022679"/>
    </source>
</evidence>
<dbReference type="RefSeq" id="WP_076957229.1">
    <property type="nucleotide sequence ID" value="NZ_MLCO01000081.1"/>
</dbReference>
<evidence type="ECO:0000256" key="1">
    <source>
        <dbReference type="ARBA" id="ARBA00001933"/>
    </source>
</evidence>
<dbReference type="PANTHER" id="PTHR42790">
    <property type="entry name" value="AMINOTRANSFERASE"/>
    <property type="match status" value="1"/>
</dbReference>
<dbReference type="GO" id="GO:0008483">
    <property type="term" value="F:transaminase activity"/>
    <property type="evidence" value="ECO:0007669"/>
    <property type="project" value="UniProtKB-KW"/>
</dbReference>
<dbReference type="InterPro" id="IPR050859">
    <property type="entry name" value="Class-I_PLP-dep_aminotransf"/>
</dbReference>
<keyword evidence="5 8" id="KW-0808">Transferase</keyword>
<reference evidence="8 9" key="1">
    <citation type="submission" date="2016-10" db="EMBL/GenBank/DDBJ databases">
        <title>Draft Genome sequence of Roseomonas sp. strain M3.</title>
        <authorList>
            <person name="Subhash Y."/>
            <person name="Lee S."/>
        </authorList>
    </citation>
    <scope>NUCLEOTIDE SEQUENCE [LARGE SCALE GENOMIC DNA]</scope>
    <source>
        <strain evidence="8 9">M3</strain>
    </source>
</reference>
<dbReference type="InterPro" id="IPR015422">
    <property type="entry name" value="PyrdxlP-dep_Trfase_small"/>
</dbReference>
<dbReference type="InterPro" id="IPR015421">
    <property type="entry name" value="PyrdxlP-dep_Trfase_major"/>
</dbReference>
<protein>
    <submittedName>
        <fullName evidence="8">Aspartate aminotransferase</fullName>
    </submittedName>
</protein>
<gene>
    <name evidence="8" type="ORF">BKE38_10075</name>
</gene>
<dbReference type="EMBL" id="MLCO01000081">
    <property type="protein sequence ID" value="ONG54709.1"/>
    <property type="molecule type" value="Genomic_DNA"/>
</dbReference>
<dbReference type="PANTHER" id="PTHR42790:SF19">
    <property type="entry name" value="KYNURENINE_ALPHA-AMINOADIPATE AMINOTRANSFERASE, MITOCHONDRIAL"/>
    <property type="match status" value="1"/>
</dbReference>
<name>A0A1V2H353_9PROT</name>
<evidence type="ECO:0000256" key="4">
    <source>
        <dbReference type="ARBA" id="ARBA00022576"/>
    </source>
</evidence>
<dbReference type="SUPFAM" id="SSF53383">
    <property type="entry name" value="PLP-dependent transferases"/>
    <property type="match status" value="1"/>
</dbReference>
<dbReference type="GO" id="GO:0030170">
    <property type="term" value="F:pyridoxal phosphate binding"/>
    <property type="evidence" value="ECO:0007669"/>
    <property type="project" value="InterPro"/>
</dbReference>
<evidence type="ECO:0000256" key="6">
    <source>
        <dbReference type="ARBA" id="ARBA00022898"/>
    </source>
</evidence>